<dbReference type="PANTHER" id="PTHR15840:SF10">
    <property type="entry name" value="EKC_KEOPS COMPLEX SUBUNIT TPRKB"/>
    <property type="match status" value="1"/>
</dbReference>
<keyword evidence="10" id="KW-1185">Reference proteome</keyword>
<dbReference type="Gene3D" id="3.30.2380.10">
    <property type="entry name" value="CGI121/TPRKB"/>
    <property type="match status" value="1"/>
</dbReference>
<comment type="caution">
    <text evidence="9">The sequence shown here is derived from an EMBL/GenBank/DDBJ whole genome shotgun (WGS) entry which is preliminary data.</text>
</comment>
<dbReference type="PANTHER" id="PTHR15840">
    <property type="entry name" value="CGI-121 FAMILY MEMBER"/>
    <property type="match status" value="1"/>
</dbReference>
<organism evidence="9 10">
    <name type="scientific">Mucor flavus</name>
    <dbReference type="NCBI Taxonomy" id="439312"/>
    <lineage>
        <taxon>Eukaryota</taxon>
        <taxon>Fungi</taxon>
        <taxon>Fungi incertae sedis</taxon>
        <taxon>Mucoromycota</taxon>
        <taxon>Mucoromycotina</taxon>
        <taxon>Mucoromycetes</taxon>
        <taxon>Mucorales</taxon>
        <taxon>Mucorineae</taxon>
        <taxon>Mucoraceae</taxon>
        <taxon>Mucor</taxon>
    </lineage>
</organism>
<keyword evidence="5" id="KW-0819">tRNA processing</keyword>
<evidence type="ECO:0000256" key="8">
    <source>
        <dbReference type="RuleBase" id="RU004398"/>
    </source>
</evidence>
<sequence length="175" mass="19672">MESYTLELNPECGPVHFGLFQNVENASELRQRFSNQDLDLGLSLIDASLVMNRFHVLLALTRAVHDEKIKLKTNHIHSEVAFSFGINNNIGKTFQAFGLKNDTTNVVVIRVGSENTEQAEAYIKERVKGDLVSFDHVTSLRDLDTIKKIYQVDKQVQDEQEIMGLISGAMALKGH</sequence>
<evidence type="ECO:0000256" key="4">
    <source>
        <dbReference type="ARBA" id="ARBA00016009"/>
    </source>
</evidence>
<evidence type="ECO:0000256" key="6">
    <source>
        <dbReference type="ARBA" id="ARBA00023242"/>
    </source>
</evidence>
<evidence type="ECO:0000256" key="7">
    <source>
        <dbReference type="ARBA" id="ARBA00025043"/>
    </source>
</evidence>
<proteinExistence type="inferred from homology"/>
<dbReference type="InterPro" id="IPR013926">
    <property type="entry name" value="CGI121/TPRKB"/>
</dbReference>
<accession>A0ABP9ZEG2</accession>
<gene>
    <name evidence="9" type="ORF">MFLAVUS_011058</name>
</gene>
<name>A0ABP9ZEG2_9FUNG</name>
<dbReference type="SUPFAM" id="SSF143870">
    <property type="entry name" value="PF0523-like"/>
    <property type="match status" value="1"/>
</dbReference>
<dbReference type="Pfam" id="PF08617">
    <property type="entry name" value="CGI-121"/>
    <property type="match status" value="1"/>
</dbReference>
<evidence type="ECO:0000256" key="2">
    <source>
        <dbReference type="ARBA" id="ARBA00005546"/>
    </source>
</evidence>
<evidence type="ECO:0000256" key="3">
    <source>
        <dbReference type="ARBA" id="ARBA00015316"/>
    </source>
</evidence>
<dbReference type="EMBL" id="BAABUK010000043">
    <property type="protein sequence ID" value="GAA5817510.1"/>
    <property type="molecule type" value="Genomic_DNA"/>
</dbReference>
<evidence type="ECO:0000313" key="10">
    <source>
        <dbReference type="Proteomes" id="UP001473302"/>
    </source>
</evidence>
<evidence type="ECO:0000256" key="5">
    <source>
        <dbReference type="ARBA" id="ARBA00022694"/>
    </source>
</evidence>
<reference evidence="9 10" key="1">
    <citation type="submission" date="2024-04" db="EMBL/GenBank/DDBJ databases">
        <title>genome sequences of Mucor flavus KT1a and Helicostylum pulchrum KT1b strains isolated from the surface of a dry-aged beef.</title>
        <authorList>
            <person name="Toyotome T."/>
            <person name="Hosono M."/>
            <person name="Torimaru M."/>
            <person name="Fukuda K."/>
            <person name="Mikami N."/>
        </authorList>
    </citation>
    <scope>NUCLEOTIDE SEQUENCE [LARGE SCALE GENOMIC DNA]</scope>
    <source>
        <strain evidence="9 10">KT1a</strain>
    </source>
</reference>
<comment type="function">
    <text evidence="7">Component of the EKC/KEOPS complex that is required for the formation of a threonylcarbamoyl group on adenosine at position 37 (t(6)A37) in tRNAs that read codons beginning with adenine. The complex is probably involved in the transfer of the threonylcarbamoyl moiety of threonylcarbamoyl-AMP (TC-AMP) to the N6 group of A37. CGI121 acts as an allosteric effector that regulates the t(6)A activity of the complex. The EKC/KEOPS complex also promotes both telomere uncapping and telomere elongation. The complex is required for efficient recruitment of transcriptional coactivators. CGI121 is not required for tRNA modification.</text>
</comment>
<comment type="subcellular location">
    <subcellularLocation>
        <location evidence="1">Nucleus</location>
    </subcellularLocation>
</comment>
<dbReference type="InterPro" id="IPR036504">
    <property type="entry name" value="CGI121/TPRKB_sf"/>
</dbReference>
<evidence type="ECO:0000313" key="9">
    <source>
        <dbReference type="EMBL" id="GAA5817510.1"/>
    </source>
</evidence>
<dbReference type="Proteomes" id="UP001473302">
    <property type="component" value="Unassembled WGS sequence"/>
</dbReference>
<evidence type="ECO:0000256" key="1">
    <source>
        <dbReference type="ARBA" id="ARBA00004123"/>
    </source>
</evidence>
<comment type="similarity">
    <text evidence="2 8">Belongs to the CGI121/TPRKB family.</text>
</comment>
<keyword evidence="6 8" id="KW-0539">Nucleus</keyword>
<protein>
    <recommendedName>
        <fullName evidence="4">EKC/KEOPS complex subunit CGI121</fullName>
    </recommendedName>
    <alternativeName>
        <fullName evidence="3">EKC/KEOPS complex subunit cgi121</fullName>
    </alternativeName>
</protein>